<organism evidence="5 6">
    <name type="scientific">Autumnicola tepida</name>
    <dbReference type="NCBI Taxonomy" id="3075595"/>
    <lineage>
        <taxon>Bacteria</taxon>
        <taxon>Pseudomonadati</taxon>
        <taxon>Bacteroidota</taxon>
        <taxon>Flavobacteriia</taxon>
        <taxon>Flavobacteriales</taxon>
        <taxon>Flavobacteriaceae</taxon>
        <taxon>Autumnicola</taxon>
    </lineage>
</organism>
<protein>
    <recommendedName>
        <fullName evidence="2">Pyridoxal phosphate homeostasis protein</fullName>
        <shortName evidence="2">PLP homeostasis protein</shortName>
    </recommendedName>
</protein>
<evidence type="ECO:0000256" key="3">
    <source>
        <dbReference type="RuleBase" id="RU004514"/>
    </source>
</evidence>
<dbReference type="Proteomes" id="UP001262889">
    <property type="component" value="Unassembled WGS sequence"/>
</dbReference>
<sequence length="219" mass="25169">MDIAANIKKYKEELPENVKLVAISKTKPNEDLLEAYNAGQRIFGENKIQEMTEKWEQLPKDIEWHMVGHVQRNKVKYMAPYIGLIHAVDSLKLLKEINKQAKKVDRKINCLLQIKIAEEDSKFGISAEEAEEILNSEAYSKMQNTEVIGLMGMATFTDDENQVKTEFMKLKSIFKDFKEKHPSLKELSLGMSDDYKIALECGTTMVRIGSNIFGERNYN</sequence>
<dbReference type="PIRSF" id="PIRSF004848">
    <property type="entry name" value="YBL036c_PLPDEIII"/>
    <property type="match status" value="1"/>
</dbReference>
<keyword evidence="1 2" id="KW-0663">Pyridoxal phosphate</keyword>
<dbReference type="InterPro" id="IPR029066">
    <property type="entry name" value="PLP-binding_barrel"/>
</dbReference>
<dbReference type="Pfam" id="PF01168">
    <property type="entry name" value="Ala_racemase_N"/>
    <property type="match status" value="1"/>
</dbReference>
<dbReference type="SUPFAM" id="SSF51419">
    <property type="entry name" value="PLP-binding barrel"/>
    <property type="match status" value="1"/>
</dbReference>
<evidence type="ECO:0000313" key="6">
    <source>
        <dbReference type="Proteomes" id="UP001262889"/>
    </source>
</evidence>
<keyword evidence="6" id="KW-1185">Reference proteome</keyword>
<dbReference type="PANTHER" id="PTHR10146:SF14">
    <property type="entry name" value="PYRIDOXAL PHOSPHATE HOMEOSTASIS PROTEIN"/>
    <property type="match status" value="1"/>
</dbReference>
<dbReference type="Gene3D" id="3.20.20.10">
    <property type="entry name" value="Alanine racemase"/>
    <property type="match status" value="1"/>
</dbReference>
<dbReference type="HAMAP" id="MF_02087">
    <property type="entry name" value="PLP_homeostasis"/>
    <property type="match status" value="1"/>
</dbReference>
<gene>
    <name evidence="5" type="ORF">RM553_18710</name>
</gene>
<dbReference type="EMBL" id="JAVRHQ010000039">
    <property type="protein sequence ID" value="MDT0644876.1"/>
    <property type="molecule type" value="Genomic_DNA"/>
</dbReference>
<dbReference type="NCBIfam" id="TIGR00044">
    <property type="entry name" value="YggS family pyridoxal phosphate-dependent enzyme"/>
    <property type="match status" value="1"/>
</dbReference>
<dbReference type="InterPro" id="IPR001608">
    <property type="entry name" value="Ala_racemase_N"/>
</dbReference>
<comment type="caution">
    <text evidence="5">The sequence shown here is derived from an EMBL/GenBank/DDBJ whole genome shotgun (WGS) entry which is preliminary data.</text>
</comment>
<dbReference type="PANTHER" id="PTHR10146">
    <property type="entry name" value="PROLINE SYNTHETASE CO-TRANSCRIBED BACTERIAL HOMOLOG PROTEIN"/>
    <property type="match status" value="1"/>
</dbReference>
<evidence type="ECO:0000313" key="5">
    <source>
        <dbReference type="EMBL" id="MDT0644876.1"/>
    </source>
</evidence>
<comment type="function">
    <text evidence="2">Pyridoxal 5'-phosphate (PLP)-binding protein, which is involved in PLP homeostasis.</text>
</comment>
<reference evidence="5 6" key="1">
    <citation type="submission" date="2023-09" db="EMBL/GenBank/DDBJ databases">
        <authorList>
            <person name="Rey-Velasco X."/>
        </authorList>
    </citation>
    <scope>NUCLEOTIDE SEQUENCE [LARGE SCALE GENOMIC DNA]</scope>
    <source>
        <strain evidence="5 6">F363</strain>
    </source>
</reference>
<feature type="modified residue" description="N6-(pyridoxal phosphate)lysine" evidence="2">
    <location>
        <position position="25"/>
    </location>
</feature>
<comment type="similarity">
    <text evidence="2 3">Belongs to the pyridoxal phosphate-binding protein YggS/PROSC family.</text>
</comment>
<evidence type="ECO:0000256" key="2">
    <source>
        <dbReference type="HAMAP-Rule" id="MF_02087"/>
    </source>
</evidence>
<evidence type="ECO:0000256" key="1">
    <source>
        <dbReference type="ARBA" id="ARBA00022898"/>
    </source>
</evidence>
<dbReference type="CDD" id="cd00635">
    <property type="entry name" value="PLPDE_III_YBL036c_like"/>
    <property type="match status" value="1"/>
</dbReference>
<feature type="domain" description="Alanine racemase N-terminal" evidence="4">
    <location>
        <begin position="3"/>
        <end position="216"/>
    </location>
</feature>
<accession>A0ABU3CF02</accession>
<dbReference type="RefSeq" id="WP_311536491.1">
    <property type="nucleotide sequence ID" value="NZ_JAVRHQ010000039.1"/>
</dbReference>
<evidence type="ECO:0000259" key="4">
    <source>
        <dbReference type="Pfam" id="PF01168"/>
    </source>
</evidence>
<proteinExistence type="inferred from homology"/>
<dbReference type="InterPro" id="IPR011078">
    <property type="entry name" value="PyrdxlP_homeostasis"/>
</dbReference>
<name>A0ABU3CF02_9FLAO</name>